<dbReference type="AlphaFoldDB" id="A0A8J7KI52"/>
<dbReference type="SMART" id="SM00420">
    <property type="entry name" value="HTH_DEOR"/>
    <property type="match status" value="1"/>
</dbReference>
<keyword evidence="2" id="KW-0804">Transcription</keyword>
<sequence>MMYSKVERWHYIEKRLTAEGRVHVASLAEVLGVVPETVRRDLVELEAEGKLHRVHGGAVPKHIVQKELAYVRKLEIEYEAKRAIAKYAATLIRSGDVIAIDTGTTTVHIADFISEIERLTVITNSLPAALRWSDAIEEGRMTGEVILLGGTLHTAQRAVSGMVTLEQLRPMVIDHAFLSCGGVKDNRLYDYEMNESLVSGRFIRQSRHRWILADATKWNHVSFYEVGLLQDADGLLINAPEPNDWNGYTKWIEIGGE</sequence>
<dbReference type="Gene3D" id="3.40.50.1360">
    <property type="match status" value="1"/>
</dbReference>
<dbReference type="PROSITE" id="PS51000">
    <property type="entry name" value="HTH_DEOR_2"/>
    <property type="match status" value="1"/>
</dbReference>
<dbReference type="SMART" id="SM01134">
    <property type="entry name" value="DeoRC"/>
    <property type="match status" value="1"/>
</dbReference>
<evidence type="ECO:0000313" key="5">
    <source>
        <dbReference type="Proteomes" id="UP000622653"/>
    </source>
</evidence>
<name>A0A8J7KI52_9BACL</name>
<organism evidence="4 5">
    <name type="scientific">Savagea serpentis</name>
    <dbReference type="NCBI Taxonomy" id="2785297"/>
    <lineage>
        <taxon>Bacteria</taxon>
        <taxon>Bacillati</taxon>
        <taxon>Bacillota</taxon>
        <taxon>Bacilli</taxon>
        <taxon>Bacillales</taxon>
        <taxon>Caryophanaceae</taxon>
        <taxon>Savagea</taxon>
    </lineage>
</organism>
<dbReference type="PANTHER" id="PTHR30363:SF44">
    <property type="entry name" value="AGA OPERON TRANSCRIPTIONAL REPRESSOR-RELATED"/>
    <property type="match status" value="1"/>
</dbReference>
<feature type="domain" description="HTH deoR-type" evidence="3">
    <location>
        <begin position="5"/>
        <end position="60"/>
    </location>
</feature>
<dbReference type="PRINTS" id="PR00037">
    <property type="entry name" value="HTHLACR"/>
</dbReference>
<gene>
    <name evidence="4" type="ORF">IRY55_11185</name>
</gene>
<dbReference type="SUPFAM" id="SSF100950">
    <property type="entry name" value="NagB/RpiA/CoA transferase-like"/>
    <property type="match status" value="1"/>
</dbReference>
<keyword evidence="5" id="KW-1185">Reference proteome</keyword>
<dbReference type="GO" id="GO:0003700">
    <property type="term" value="F:DNA-binding transcription factor activity"/>
    <property type="evidence" value="ECO:0007669"/>
    <property type="project" value="InterPro"/>
</dbReference>
<reference evidence="4" key="1">
    <citation type="submission" date="2020-11" db="EMBL/GenBank/DDBJ databases">
        <title>Multidrug resistant novel bacterium Savagea serpentis sp. nov., isolated from the scats of a vine snake (Ahaetulla nasuta).</title>
        <authorList>
            <person name="Venkata Ramana V."/>
            <person name="Vikas Patil S."/>
            <person name="Yogita Lugani V."/>
        </authorList>
    </citation>
    <scope>NUCLEOTIDE SEQUENCE</scope>
    <source>
        <strain evidence="4">SN6</strain>
    </source>
</reference>
<keyword evidence="1" id="KW-0805">Transcription regulation</keyword>
<evidence type="ECO:0000256" key="1">
    <source>
        <dbReference type="ARBA" id="ARBA00023015"/>
    </source>
</evidence>
<evidence type="ECO:0000313" key="4">
    <source>
        <dbReference type="EMBL" id="MBF4501928.1"/>
    </source>
</evidence>
<dbReference type="RefSeq" id="WP_194563408.1">
    <property type="nucleotide sequence ID" value="NZ_JADKPV010000006.1"/>
</dbReference>
<dbReference type="InterPro" id="IPR001034">
    <property type="entry name" value="DeoR_HTH"/>
</dbReference>
<dbReference type="InterPro" id="IPR014036">
    <property type="entry name" value="DeoR-like_C"/>
</dbReference>
<accession>A0A8J7KI52</accession>
<evidence type="ECO:0000256" key="2">
    <source>
        <dbReference type="ARBA" id="ARBA00023163"/>
    </source>
</evidence>
<dbReference type="EMBL" id="JADKPV010000006">
    <property type="protein sequence ID" value="MBF4501928.1"/>
    <property type="molecule type" value="Genomic_DNA"/>
</dbReference>
<dbReference type="InterPro" id="IPR036390">
    <property type="entry name" value="WH_DNA-bd_sf"/>
</dbReference>
<dbReference type="Pfam" id="PF00455">
    <property type="entry name" value="DeoRC"/>
    <property type="match status" value="1"/>
</dbReference>
<proteinExistence type="predicted"/>
<dbReference type="Pfam" id="PF08220">
    <property type="entry name" value="HTH_DeoR"/>
    <property type="match status" value="1"/>
</dbReference>
<evidence type="ECO:0000259" key="3">
    <source>
        <dbReference type="PROSITE" id="PS51000"/>
    </source>
</evidence>
<protein>
    <submittedName>
        <fullName evidence="4">DeoR/GlpR transcriptional regulator</fullName>
    </submittedName>
</protein>
<dbReference type="InterPro" id="IPR037171">
    <property type="entry name" value="NagB/RpiA_transferase-like"/>
</dbReference>
<dbReference type="PANTHER" id="PTHR30363">
    <property type="entry name" value="HTH-TYPE TRANSCRIPTIONAL REGULATOR SRLR-RELATED"/>
    <property type="match status" value="1"/>
</dbReference>
<dbReference type="Proteomes" id="UP000622653">
    <property type="component" value="Unassembled WGS sequence"/>
</dbReference>
<dbReference type="SUPFAM" id="SSF46785">
    <property type="entry name" value="Winged helix' DNA-binding domain"/>
    <property type="match status" value="1"/>
</dbReference>
<comment type="caution">
    <text evidence="4">The sequence shown here is derived from an EMBL/GenBank/DDBJ whole genome shotgun (WGS) entry which is preliminary data.</text>
</comment>
<dbReference type="InterPro" id="IPR050313">
    <property type="entry name" value="Carb_Metab_HTH_regulators"/>
</dbReference>